<proteinExistence type="predicted"/>
<evidence type="ECO:0000313" key="4">
    <source>
        <dbReference type="Proteomes" id="UP000182486"/>
    </source>
</evidence>
<dbReference type="GO" id="GO:0016787">
    <property type="term" value="F:hydrolase activity"/>
    <property type="evidence" value="ECO:0007669"/>
    <property type="project" value="UniProtKB-KW"/>
</dbReference>
<evidence type="ECO:0000313" key="3">
    <source>
        <dbReference type="EMBL" id="OJF12519.1"/>
    </source>
</evidence>
<name>A0A1K0FI43_9ACTN</name>
<dbReference type="InterPro" id="IPR001279">
    <property type="entry name" value="Metallo-B-lactamas"/>
</dbReference>
<dbReference type="PANTHER" id="PTHR43546:SF9">
    <property type="entry name" value="L-ASCORBATE-6-PHOSPHATE LACTONASE ULAG-RELATED"/>
    <property type="match status" value="1"/>
</dbReference>
<dbReference type="Gene3D" id="3.60.15.10">
    <property type="entry name" value="Ribonuclease Z/Hydroxyacylglutathione hydrolase-like"/>
    <property type="match status" value="1"/>
</dbReference>
<organism evidence="3 4">
    <name type="scientific">Couchioplanes caeruleus subsp. caeruleus</name>
    <dbReference type="NCBI Taxonomy" id="56427"/>
    <lineage>
        <taxon>Bacteria</taxon>
        <taxon>Bacillati</taxon>
        <taxon>Actinomycetota</taxon>
        <taxon>Actinomycetes</taxon>
        <taxon>Micromonosporales</taxon>
        <taxon>Micromonosporaceae</taxon>
        <taxon>Couchioplanes</taxon>
    </lineage>
</organism>
<dbReference type="InterPro" id="IPR036866">
    <property type="entry name" value="RibonucZ/Hydroxyglut_hydro"/>
</dbReference>
<feature type="domain" description="Metallo-beta-lactamase" evidence="2">
    <location>
        <begin position="25"/>
        <end position="222"/>
    </location>
</feature>
<protein>
    <submittedName>
        <fullName evidence="3">Zn-dependent hydrolase</fullName>
    </submittedName>
</protein>
<dbReference type="InterPro" id="IPR050114">
    <property type="entry name" value="UPF0173_UPF0282_UlaG_hydrolase"/>
</dbReference>
<dbReference type="PANTHER" id="PTHR43546">
    <property type="entry name" value="UPF0173 METAL-DEPENDENT HYDROLASE MJ1163-RELATED"/>
    <property type="match status" value="1"/>
</dbReference>
<evidence type="ECO:0000256" key="1">
    <source>
        <dbReference type="ARBA" id="ARBA00022801"/>
    </source>
</evidence>
<accession>A0A1K0FI43</accession>
<dbReference type="RefSeq" id="WP_071806884.1">
    <property type="nucleotide sequence ID" value="NZ_MEIA01000215.1"/>
</dbReference>
<reference evidence="3 4" key="1">
    <citation type="submission" date="2016-09" db="EMBL/GenBank/DDBJ databases">
        <title>Couchioplanes caeruleus draft genome sequence.</title>
        <authorList>
            <person name="Sheehan J."/>
            <person name="Caffrey P."/>
        </authorList>
    </citation>
    <scope>NUCLEOTIDE SEQUENCE [LARGE SCALE GENOMIC DNA]</scope>
    <source>
        <strain evidence="3 4">DSM 43634</strain>
    </source>
</reference>
<keyword evidence="4" id="KW-1185">Reference proteome</keyword>
<keyword evidence="1 3" id="KW-0378">Hydrolase</keyword>
<dbReference type="Proteomes" id="UP000182486">
    <property type="component" value="Unassembled WGS sequence"/>
</dbReference>
<dbReference type="Pfam" id="PF12706">
    <property type="entry name" value="Lactamase_B_2"/>
    <property type="match status" value="1"/>
</dbReference>
<dbReference type="EMBL" id="MEIA01000215">
    <property type="protein sequence ID" value="OJF12519.1"/>
    <property type="molecule type" value="Genomic_DNA"/>
</dbReference>
<comment type="caution">
    <text evidence="3">The sequence shown here is derived from an EMBL/GenBank/DDBJ whole genome shotgun (WGS) entry which is preliminary data.</text>
</comment>
<evidence type="ECO:0000259" key="2">
    <source>
        <dbReference type="Pfam" id="PF12706"/>
    </source>
</evidence>
<gene>
    <name evidence="3" type="ORF">BG844_20115</name>
</gene>
<sequence>MTEHAQVPVRVFGGPTALIEYAGLRLLTDPTFDAPGDYELGPGLVLTKTAPSATSPAELGRVDAVLLSHDQHPDNLDTSGRALLSDVPMVLTTASGAQRLGGTARGLAPWDSIELASPDGGTVTVTATPAQHGPKGCEPITGDVIGFILSADGQPTVYISGDNASVDVVKEIATRVGRVDTAVIFAGAARTPFFDGALVTVDGSLAAEAAQILGARHVVPAHTDSWAHFTETREQFQAAFDAAGISDRLQLG</sequence>
<dbReference type="AlphaFoldDB" id="A0A1K0FI43"/>
<dbReference type="SUPFAM" id="SSF56281">
    <property type="entry name" value="Metallo-hydrolase/oxidoreductase"/>
    <property type="match status" value="1"/>
</dbReference>